<dbReference type="PANTHER" id="PTHR10292">
    <property type="entry name" value="CLATHRIN HEAVY CHAIN RELATED"/>
    <property type="match status" value="1"/>
</dbReference>
<evidence type="ECO:0000313" key="1">
    <source>
        <dbReference type="EMBL" id="CAK0903921.1"/>
    </source>
</evidence>
<reference evidence="1" key="1">
    <citation type="submission" date="2023-10" db="EMBL/GenBank/DDBJ databases">
        <authorList>
            <person name="Chen Y."/>
            <person name="Shah S."/>
            <person name="Dougan E. K."/>
            <person name="Thang M."/>
            <person name="Chan C."/>
        </authorList>
    </citation>
    <scope>NUCLEOTIDE SEQUENCE [LARGE SCALE GENOMIC DNA]</scope>
</reference>
<dbReference type="Pfam" id="PF00637">
    <property type="entry name" value="Clathrin"/>
    <property type="match status" value="1"/>
</dbReference>
<evidence type="ECO:0000313" key="2">
    <source>
        <dbReference type="Proteomes" id="UP001189429"/>
    </source>
</evidence>
<comment type="caution">
    <text evidence="1">The sequence shown here is derived from an EMBL/GenBank/DDBJ whole genome shotgun (WGS) entry which is preliminary data.</text>
</comment>
<dbReference type="InterPro" id="IPR055358">
    <property type="entry name" value="CHCR"/>
</dbReference>
<proteinExistence type="predicted"/>
<accession>A0ABN9XV95</accession>
<dbReference type="EMBL" id="CAUYUJ010021315">
    <property type="protein sequence ID" value="CAK0903921.1"/>
    <property type="molecule type" value="Genomic_DNA"/>
</dbReference>
<dbReference type="Proteomes" id="UP001189429">
    <property type="component" value="Unassembled WGS sequence"/>
</dbReference>
<keyword evidence="2" id="KW-1185">Reference proteome</keyword>
<dbReference type="SUPFAM" id="SSF48371">
    <property type="entry name" value="ARM repeat"/>
    <property type="match status" value="1"/>
</dbReference>
<dbReference type="InterPro" id="IPR016024">
    <property type="entry name" value="ARM-type_fold"/>
</dbReference>
<name>A0ABN9XV95_9DINO</name>
<sequence>MVVEVFMEQNRLQETTSILLEALRGNRPDQAQLQTQLLAMSLQQAPKLAGTILQMKMFTHYGEHFIGNLCEKANGLECIGEIMRRNRQNLQVVVQVAIKYHEQMGALKIVETFESFCSHDDIFYFQGAILLAITDPAVHFRCIQEDLHHDGEQYLINSHREWRRKGVSDDPCPLAAFFLRCCLPSLLPWWPLVVGTYPTTSSTQA</sequence>
<protein>
    <submittedName>
        <fullName evidence="1">Uncharacterized protein</fullName>
    </submittedName>
</protein>
<gene>
    <name evidence="1" type="ORF">PCOR1329_LOCUS80097</name>
</gene>
<dbReference type="PANTHER" id="PTHR10292:SF1">
    <property type="entry name" value="CLATHRIN HEAVY CHAIN"/>
    <property type="match status" value="1"/>
</dbReference>
<organism evidence="1 2">
    <name type="scientific">Prorocentrum cordatum</name>
    <dbReference type="NCBI Taxonomy" id="2364126"/>
    <lineage>
        <taxon>Eukaryota</taxon>
        <taxon>Sar</taxon>
        <taxon>Alveolata</taxon>
        <taxon>Dinophyceae</taxon>
        <taxon>Prorocentrales</taxon>
        <taxon>Prorocentraceae</taxon>
        <taxon>Prorocentrum</taxon>
    </lineage>
</organism>